<comment type="caution">
    <text evidence="1">The sequence shown here is derived from an EMBL/GenBank/DDBJ whole genome shotgun (WGS) entry which is preliminary data.</text>
</comment>
<organism evidence="1 2">
    <name type="scientific">Paramecium primaurelia</name>
    <dbReference type="NCBI Taxonomy" id="5886"/>
    <lineage>
        <taxon>Eukaryota</taxon>
        <taxon>Sar</taxon>
        <taxon>Alveolata</taxon>
        <taxon>Ciliophora</taxon>
        <taxon>Intramacronucleata</taxon>
        <taxon>Oligohymenophorea</taxon>
        <taxon>Peniculida</taxon>
        <taxon>Parameciidae</taxon>
        <taxon>Paramecium</taxon>
    </lineage>
</organism>
<dbReference type="Proteomes" id="UP000688137">
    <property type="component" value="Unassembled WGS sequence"/>
</dbReference>
<sequence length="136" mass="16276">MNDAKIDFLKWLQKERNDQFTQLFSEDVLLNIESEQEISKLQKISLNNYQKLIYSGSNIQLNKVIKSNVQEINQKNKFQQIKINDLIDNIQLGENFLDQNERIDSRNYQQPQIQRQPKQEFLKEEIPLRKLIAILK</sequence>
<protein>
    <submittedName>
        <fullName evidence="1">Uncharacterized protein</fullName>
    </submittedName>
</protein>
<reference evidence="1" key="1">
    <citation type="submission" date="2021-01" db="EMBL/GenBank/DDBJ databases">
        <authorList>
            <consortium name="Genoscope - CEA"/>
            <person name="William W."/>
        </authorList>
    </citation>
    <scope>NUCLEOTIDE SEQUENCE</scope>
</reference>
<accession>A0A8S1L806</accession>
<proteinExistence type="predicted"/>
<evidence type="ECO:0000313" key="2">
    <source>
        <dbReference type="Proteomes" id="UP000688137"/>
    </source>
</evidence>
<dbReference type="AlphaFoldDB" id="A0A8S1L806"/>
<name>A0A8S1L806_PARPR</name>
<dbReference type="EMBL" id="CAJJDM010000032">
    <property type="protein sequence ID" value="CAD8062365.1"/>
    <property type="molecule type" value="Genomic_DNA"/>
</dbReference>
<keyword evidence="2" id="KW-1185">Reference proteome</keyword>
<dbReference type="OMA" id="MNDAKID"/>
<gene>
    <name evidence="1" type="ORF">PPRIM_AZ9-3.1.T0330100</name>
</gene>
<evidence type="ECO:0000313" key="1">
    <source>
        <dbReference type="EMBL" id="CAD8062365.1"/>
    </source>
</evidence>